<reference evidence="3" key="1">
    <citation type="submission" date="2009-07" db="EMBL/GenBank/DDBJ databases">
        <authorList>
            <person name="Weinstock G."/>
            <person name="Sodergren E."/>
            <person name="Clifton S."/>
            <person name="Fulton L."/>
            <person name="Fulton B."/>
            <person name="Courtney L."/>
            <person name="Fronick C."/>
            <person name="Harrison M."/>
            <person name="Strong C."/>
            <person name="Farmer C."/>
            <person name="Delahaunty K."/>
            <person name="Markovic C."/>
            <person name="Hall O."/>
            <person name="Minx P."/>
            <person name="Tomlinson C."/>
            <person name="Mitreva M."/>
            <person name="Nelson J."/>
            <person name="Hou S."/>
            <person name="Wollam A."/>
            <person name="Pepin K.H."/>
            <person name="Johnson M."/>
            <person name="Bhonagiri V."/>
            <person name="Nash W.E."/>
            <person name="Warren W."/>
            <person name="Chinwalla A."/>
            <person name="Mardis E.R."/>
            <person name="Wilson R.K."/>
        </authorList>
    </citation>
    <scope>NUCLEOTIDE SEQUENCE [LARGE SCALE GENOMIC DNA]</scope>
    <source>
        <strain evidence="3">DSM 14469</strain>
    </source>
</reference>
<evidence type="ECO:0000256" key="1">
    <source>
        <dbReference type="SAM" id="MobiDB-lite"/>
    </source>
</evidence>
<organism evidence="3 4">
    <name type="scientific">Marvinbryantia formatexigens DSM 14469</name>
    <dbReference type="NCBI Taxonomy" id="478749"/>
    <lineage>
        <taxon>Bacteria</taxon>
        <taxon>Bacillati</taxon>
        <taxon>Bacillota</taxon>
        <taxon>Clostridia</taxon>
        <taxon>Lachnospirales</taxon>
        <taxon>Lachnospiraceae</taxon>
        <taxon>Marvinbryantia</taxon>
    </lineage>
</organism>
<dbReference type="AlphaFoldDB" id="C6LB26"/>
<dbReference type="Pfam" id="PF09826">
    <property type="entry name" value="Beta_propel"/>
    <property type="match status" value="1"/>
</dbReference>
<name>C6LB26_9FIRM</name>
<dbReference type="RefSeq" id="WP_006860618.1">
    <property type="nucleotide sequence ID" value="NZ_ACCL02000003.1"/>
</dbReference>
<dbReference type="EMBL" id="ACCL02000003">
    <property type="protein sequence ID" value="EET62157.1"/>
    <property type="molecule type" value="Genomic_DNA"/>
</dbReference>
<keyword evidence="2" id="KW-1133">Transmembrane helix</keyword>
<evidence type="ECO:0000256" key="2">
    <source>
        <dbReference type="SAM" id="Phobius"/>
    </source>
</evidence>
<dbReference type="SUPFAM" id="SSF82171">
    <property type="entry name" value="DPP6 N-terminal domain-like"/>
    <property type="match status" value="1"/>
</dbReference>
<gene>
    <name evidence="3" type="ORF">BRYFOR_05821</name>
</gene>
<keyword evidence="4" id="KW-1185">Reference proteome</keyword>
<dbReference type="InterPro" id="IPR019198">
    <property type="entry name" value="Beta_propeller_containing"/>
</dbReference>
<dbReference type="Proteomes" id="UP000005561">
    <property type="component" value="Unassembled WGS sequence"/>
</dbReference>
<keyword evidence="2" id="KW-0812">Transmembrane</keyword>
<dbReference type="STRING" id="168384.SAMN05660368_01299"/>
<evidence type="ECO:0008006" key="5">
    <source>
        <dbReference type="Google" id="ProtNLM"/>
    </source>
</evidence>
<accession>C6LB26</accession>
<evidence type="ECO:0000313" key="4">
    <source>
        <dbReference type="Proteomes" id="UP000005561"/>
    </source>
</evidence>
<feature type="transmembrane region" description="Helical" evidence="2">
    <location>
        <begin position="51"/>
        <end position="68"/>
    </location>
</feature>
<evidence type="ECO:0000313" key="3">
    <source>
        <dbReference type="EMBL" id="EET62157.1"/>
    </source>
</evidence>
<sequence>MDEKKMIDQIKKSAEDVDVPETLRPENVQKKLEEEKKGKTGKRLRGFVRRYGILLAEAAAVVLIFTAGRQLGITEGRESAVLQAETEAAVQAESAPEAADAAQDMETGAVVQENDASADTAEQKKSMAQQEDGMTREDAAQDMETEAVGQAESAPEAADASLPEGIAPVDSEETLYNRLREYQQADNTSLMKLETAYDTGEIAVENETAASLGSAASTSGADMDFSQTNLREMGVDEGDIVKTDGEYIYIMKRNSSVKIIRASGEQMELVQTIKPETLDESVRDMYISGNILNLVTSGSRSSLKEESEDVYSTEYYDYARIVTYDISDPENPVLTGSVEQEGYYHSSRKVGDYVYLFTRFQPVIGETQEDSGIMPLVNGVTMEASDIYIPEVLQSTSYLVIGSVNVSEPSEMVAHKAVVSGAEQFYVSGQSIFICCNEWREGTGNVTKIMKFSYENGNIRGTGAAELKGYLNDTFSLDEYDGYLRVVATDWNDGNEINALYVYDAQMELVGKIDDIAPGETIRSARFIGDTGYFVTFKQTDPLFSVDLSDPENPQIIGALKVTGFSSYLHFYGEDRLLGIGYEADESTGMTTGIKLSMFDISDPSDVKEISRYVIKDASYCAGLNNYKAVLVNPEKNLLGFVCDDNYLVFSYDEDGFQNLLTYNLSEGENRQSNWYAYDDVRGIYIGDTFYLINGERIRAFDMENAFEQKAKLEF</sequence>
<protein>
    <recommendedName>
        <fullName evidence="5">Beta propeller domain protein</fullName>
    </recommendedName>
</protein>
<proteinExistence type="predicted"/>
<dbReference type="eggNOG" id="COG4880">
    <property type="taxonomic scope" value="Bacteria"/>
</dbReference>
<feature type="region of interest" description="Disordered" evidence="1">
    <location>
        <begin position="1"/>
        <end position="37"/>
    </location>
</feature>
<dbReference type="OrthoDB" id="9778998at2"/>
<comment type="caution">
    <text evidence="3">The sequence shown here is derived from an EMBL/GenBank/DDBJ whole genome shotgun (WGS) entry which is preliminary data.</text>
</comment>
<feature type="region of interest" description="Disordered" evidence="1">
    <location>
        <begin position="112"/>
        <end position="168"/>
    </location>
</feature>
<keyword evidence="2" id="KW-0472">Membrane</keyword>